<evidence type="ECO:0000256" key="2">
    <source>
        <dbReference type="ARBA" id="ARBA00022840"/>
    </source>
</evidence>
<keyword evidence="4" id="KW-1185">Reference proteome</keyword>
<dbReference type="InterPro" id="IPR055549">
    <property type="entry name" value="DUF7125"/>
</dbReference>
<dbReference type="PANTHER" id="PTHR43637:SF2">
    <property type="entry name" value="PROTEIN GVPD 1"/>
    <property type="match status" value="1"/>
</dbReference>
<name>A0ABD5SD45_9EURY</name>
<proteinExistence type="predicted"/>
<protein>
    <submittedName>
        <fullName evidence="3">RAD55 family ATPase</fullName>
    </submittedName>
</protein>
<dbReference type="Gene3D" id="3.40.50.300">
    <property type="entry name" value="P-loop containing nucleotide triphosphate hydrolases"/>
    <property type="match status" value="1"/>
</dbReference>
<evidence type="ECO:0000313" key="4">
    <source>
        <dbReference type="Proteomes" id="UP001596442"/>
    </source>
</evidence>
<sequence length="207" mass="22205">MERLPTGISVLDRELDGGLPAGSVVVLKAEPASQSELFLNTFTHVRETLYLTTVRSPDAVDDALERSAVRTGDPTIEGVDGDAPLKQTLDRAASVPRDGTLIVDSVEPLEASDPVRYRSFLDDLRSRVDEANAIGVIHALKRGTASANRVATEQIADVVFDLRTTVTGTEIANRLAVPKFRGGAALEEPVKLKLTDTVSVDTSRDIA</sequence>
<evidence type="ECO:0000256" key="1">
    <source>
        <dbReference type="ARBA" id="ARBA00022741"/>
    </source>
</evidence>
<dbReference type="Pfam" id="PF23442">
    <property type="entry name" value="DUF7125"/>
    <property type="match status" value="1"/>
</dbReference>
<reference evidence="3 4" key="1">
    <citation type="journal article" date="2019" name="Int. J. Syst. Evol. Microbiol.">
        <title>The Global Catalogue of Microorganisms (GCM) 10K type strain sequencing project: providing services to taxonomists for standard genome sequencing and annotation.</title>
        <authorList>
            <consortium name="The Broad Institute Genomics Platform"/>
            <consortium name="The Broad Institute Genome Sequencing Center for Infectious Disease"/>
            <person name="Wu L."/>
            <person name="Ma J."/>
        </authorList>
    </citation>
    <scope>NUCLEOTIDE SEQUENCE [LARGE SCALE GENOMIC DNA]</scope>
    <source>
        <strain evidence="3 4">CGMCC 1.3239</strain>
    </source>
</reference>
<dbReference type="Proteomes" id="UP001596442">
    <property type="component" value="Unassembled WGS sequence"/>
</dbReference>
<organism evidence="3 4">
    <name type="scientific">Halorubrum tibetense</name>
    <dbReference type="NCBI Taxonomy" id="175631"/>
    <lineage>
        <taxon>Archaea</taxon>
        <taxon>Methanobacteriati</taxon>
        <taxon>Methanobacteriota</taxon>
        <taxon>Stenosarchaea group</taxon>
        <taxon>Halobacteria</taxon>
        <taxon>Halobacteriales</taxon>
        <taxon>Haloferacaceae</taxon>
        <taxon>Halorubrum</taxon>
    </lineage>
</organism>
<dbReference type="EMBL" id="JBHSWW010000223">
    <property type="protein sequence ID" value="MFC6754251.1"/>
    <property type="molecule type" value="Genomic_DNA"/>
</dbReference>
<dbReference type="SUPFAM" id="SSF52540">
    <property type="entry name" value="P-loop containing nucleoside triphosphate hydrolases"/>
    <property type="match status" value="1"/>
</dbReference>
<dbReference type="AlphaFoldDB" id="A0ABD5SD45"/>
<evidence type="ECO:0000313" key="3">
    <source>
        <dbReference type="EMBL" id="MFC6754251.1"/>
    </source>
</evidence>
<dbReference type="InterPro" id="IPR027417">
    <property type="entry name" value="P-loop_NTPase"/>
</dbReference>
<keyword evidence="2" id="KW-0067">ATP-binding</keyword>
<gene>
    <name evidence="3" type="ORF">ACFQEU_12375</name>
</gene>
<keyword evidence="1" id="KW-0547">Nucleotide-binding</keyword>
<dbReference type="RefSeq" id="WP_379782579.1">
    <property type="nucleotide sequence ID" value="NZ_JBHSWW010000223.1"/>
</dbReference>
<dbReference type="GO" id="GO:0005524">
    <property type="term" value="F:ATP binding"/>
    <property type="evidence" value="ECO:0007669"/>
    <property type="project" value="UniProtKB-KW"/>
</dbReference>
<accession>A0ABD5SD45</accession>
<dbReference type="PANTHER" id="PTHR43637">
    <property type="entry name" value="UPF0273 PROTEIN TM_0370"/>
    <property type="match status" value="1"/>
</dbReference>
<comment type="caution">
    <text evidence="3">The sequence shown here is derived from an EMBL/GenBank/DDBJ whole genome shotgun (WGS) entry which is preliminary data.</text>
</comment>